<keyword evidence="1" id="KW-0472">Membrane</keyword>
<evidence type="ECO:0000313" key="3">
    <source>
        <dbReference type="Proteomes" id="UP000094385"/>
    </source>
</evidence>
<gene>
    <name evidence="2" type="ORF">LIPSTDRAFT_74593</name>
</gene>
<evidence type="ECO:0000313" key="2">
    <source>
        <dbReference type="EMBL" id="ODQ70329.1"/>
    </source>
</evidence>
<protein>
    <submittedName>
        <fullName evidence="2">Uncharacterized protein</fullName>
    </submittedName>
</protein>
<dbReference type="EMBL" id="KV454300">
    <property type="protein sequence ID" value="ODQ70329.1"/>
    <property type="molecule type" value="Genomic_DNA"/>
</dbReference>
<proteinExistence type="predicted"/>
<feature type="transmembrane region" description="Helical" evidence="1">
    <location>
        <begin position="33"/>
        <end position="50"/>
    </location>
</feature>
<keyword evidence="1" id="KW-1133">Transmembrane helix</keyword>
<evidence type="ECO:0000256" key="1">
    <source>
        <dbReference type="SAM" id="Phobius"/>
    </source>
</evidence>
<organism evidence="2 3">
    <name type="scientific">Lipomyces starkeyi NRRL Y-11557</name>
    <dbReference type="NCBI Taxonomy" id="675824"/>
    <lineage>
        <taxon>Eukaryota</taxon>
        <taxon>Fungi</taxon>
        <taxon>Dikarya</taxon>
        <taxon>Ascomycota</taxon>
        <taxon>Saccharomycotina</taxon>
        <taxon>Lipomycetes</taxon>
        <taxon>Lipomycetales</taxon>
        <taxon>Lipomycetaceae</taxon>
        <taxon>Lipomyces</taxon>
    </lineage>
</organism>
<name>A0A1E3PY05_LIPST</name>
<reference evidence="2 3" key="1">
    <citation type="journal article" date="2016" name="Proc. Natl. Acad. Sci. U.S.A.">
        <title>Comparative genomics of biotechnologically important yeasts.</title>
        <authorList>
            <person name="Riley R."/>
            <person name="Haridas S."/>
            <person name="Wolfe K.H."/>
            <person name="Lopes M.R."/>
            <person name="Hittinger C.T."/>
            <person name="Goeker M."/>
            <person name="Salamov A.A."/>
            <person name="Wisecaver J.H."/>
            <person name="Long T.M."/>
            <person name="Calvey C.H."/>
            <person name="Aerts A.L."/>
            <person name="Barry K.W."/>
            <person name="Choi C."/>
            <person name="Clum A."/>
            <person name="Coughlan A.Y."/>
            <person name="Deshpande S."/>
            <person name="Douglass A.P."/>
            <person name="Hanson S.J."/>
            <person name="Klenk H.-P."/>
            <person name="LaButti K.M."/>
            <person name="Lapidus A."/>
            <person name="Lindquist E.A."/>
            <person name="Lipzen A.M."/>
            <person name="Meier-Kolthoff J.P."/>
            <person name="Ohm R.A."/>
            <person name="Otillar R.P."/>
            <person name="Pangilinan J.L."/>
            <person name="Peng Y."/>
            <person name="Rokas A."/>
            <person name="Rosa C.A."/>
            <person name="Scheuner C."/>
            <person name="Sibirny A.A."/>
            <person name="Slot J.C."/>
            <person name="Stielow J.B."/>
            <person name="Sun H."/>
            <person name="Kurtzman C.P."/>
            <person name="Blackwell M."/>
            <person name="Grigoriev I.V."/>
            <person name="Jeffries T.W."/>
        </authorList>
    </citation>
    <scope>NUCLEOTIDE SEQUENCE [LARGE SCALE GENOMIC DNA]</scope>
    <source>
        <strain evidence="2 3">NRRL Y-11557</strain>
    </source>
</reference>
<keyword evidence="1" id="KW-0812">Transmembrane</keyword>
<accession>A0A1E3PY05</accession>
<dbReference type="AlphaFoldDB" id="A0A1E3PY05"/>
<dbReference type="Proteomes" id="UP000094385">
    <property type="component" value="Unassembled WGS sequence"/>
</dbReference>
<keyword evidence="3" id="KW-1185">Reference proteome</keyword>
<sequence>MNPVGHRSRCSILMLPASTLVTHLLAKLKLSQIWPITSVVIVVILLGVSVH</sequence>